<gene>
    <name evidence="2" type="ORF">BJX66DRAFT_306925</name>
</gene>
<accession>A0ABR4G1T0</accession>
<dbReference type="Proteomes" id="UP001610563">
    <property type="component" value="Unassembled WGS sequence"/>
</dbReference>
<reference evidence="2 3" key="1">
    <citation type="submission" date="2024-07" db="EMBL/GenBank/DDBJ databases">
        <title>Section-level genome sequencing and comparative genomics of Aspergillus sections Usti and Cavernicolus.</title>
        <authorList>
            <consortium name="Lawrence Berkeley National Laboratory"/>
            <person name="Nybo J.L."/>
            <person name="Vesth T.C."/>
            <person name="Theobald S."/>
            <person name="Frisvad J.C."/>
            <person name="Larsen T.O."/>
            <person name="Kjaerboelling I."/>
            <person name="Rothschild-Mancinelli K."/>
            <person name="Lyhne E.K."/>
            <person name="Kogle M.E."/>
            <person name="Barry K."/>
            <person name="Clum A."/>
            <person name="Na H."/>
            <person name="Ledsgaard L."/>
            <person name="Lin J."/>
            <person name="Lipzen A."/>
            <person name="Kuo A."/>
            <person name="Riley R."/>
            <person name="Mondo S."/>
            <person name="Labutti K."/>
            <person name="Haridas S."/>
            <person name="Pangalinan J."/>
            <person name="Salamov A.A."/>
            <person name="Simmons B.A."/>
            <person name="Magnuson J.K."/>
            <person name="Chen J."/>
            <person name="Drula E."/>
            <person name="Henrissat B."/>
            <person name="Wiebenga A."/>
            <person name="Lubbers R.J."/>
            <person name="Gomes A.C."/>
            <person name="Makela M.R."/>
            <person name="Stajich J."/>
            <person name="Grigoriev I.V."/>
            <person name="Mortensen U.H."/>
            <person name="De Vries R.P."/>
            <person name="Baker S.E."/>
            <person name="Andersen M.R."/>
        </authorList>
    </citation>
    <scope>NUCLEOTIDE SEQUENCE [LARGE SCALE GENOMIC DNA]</scope>
    <source>
        <strain evidence="2 3">CBS 209.92</strain>
    </source>
</reference>
<keyword evidence="3" id="KW-1185">Reference proteome</keyword>
<evidence type="ECO:0000313" key="3">
    <source>
        <dbReference type="Proteomes" id="UP001610563"/>
    </source>
</evidence>
<protein>
    <submittedName>
        <fullName evidence="2">Uncharacterized protein</fullName>
    </submittedName>
</protein>
<comment type="caution">
    <text evidence="2">The sequence shown here is derived from an EMBL/GenBank/DDBJ whole genome shotgun (WGS) entry which is preliminary data.</text>
</comment>
<sequence length="280" mass="31319">MAVTLDPRVSIIDHTKDISFGYRPTGEVEPNTYITYRWLGGIYHNGGGAYRVFWNDTKRGELDKGRVCQYDPTLDGLIVSEESDVPPQGHRVPPEWWQNKSVPLLFYERVMNPSGDLLKTAMQTVQDMMYDNTLGVPTLARHDPWNTTEHTRPSRSGYPWQRLTVAQPPDAQRFHVADAPYAPGQATAAPPRASYGSDRNNDYTLPPLRSTNLLNSGWSEPYGPQPEGHTFGLPPIMGESESPSTRLLGVRDLARGVPSHGHSFRTEAPANTDEDVDMEM</sequence>
<name>A0ABR4G1T0_9EURO</name>
<evidence type="ECO:0000256" key="1">
    <source>
        <dbReference type="SAM" id="MobiDB-lite"/>
    </source>
</evidence>
<proteinExistence type="predicted"/>
<dbReference type="EMBL" id="JBFTWV010000064">
    <property type="protein sequence ID" value="KAL2792970.1"/>
    <property type="molecule type" value="Genomic_DNA"/>
</dbReference>
<organism evidence="2 3">
    <name type="scientific">Aspergillus keveii</name>
    <dbReference type="NCBI Taxonomy" id="714993"/>
    <lineage>
        <taxon>Eukaryota</taxon>
        <taxon>Fungi</taxon>
        <taxon>Dikarya</taxon>
        <taxon>Ascomycota</taxon>
        <taxon>Pezizomycotina</taxon>
        <taxon>Eurotiomycetes</taxon>
        <taxon>Eurotiomycetidae</taxon>
        <taxon>Eurotiales</taxon>
        <taxon>Aspergillaceae</taxon>
        <taxon>Aspergillus</taxon>
        <taxon>Aspergillus subgen. Nidulantes</taxon>
    </lineage>
</organism>
<feature type="region of interest" description="Disordered" evidence="1">
    <location>
        <begin position="256"/>
        <end position="280"/>
    </location>
</feature>
<evidence type="ECO:0000313" key="2">
    <source>
        <dbReference type="EMBL" id="KAL2792970.1"/>
    </source>
</evidence>